<organism evidence="15 16">
    <name type="scientific">Rubroshorea leprosula</name>
    <dbReference type="NCBI Taxonomy" id="152421"/>
    <lineage>
        <taxon>Eukaryota</taxon>
        <taxon>Viridiplantae</taxon>
        <taxon>Streptophyta</taxon>
        <taxon>Embryophyta</taxon>
        <taxon>Tracheophyta</taxon>
        <taxon>Spermatophyta</taxon>
        <taxon>Magnoliopsida</taxon>
        <taxon>eudicotyledons</taxon>
        <taxon>Gunneridae</taxon>
        <taxon>Pentapetalae</taxon>
        <taxon>rosids</taxon>
        <taxon>malvids</taxon>
        <taxon>Malvales</taxon>
        <taxon>Dipterocarpaceae</taxon>
        <taxon>Rubroshorea</taxon>
    </lineage>
</organism>
<reference evidence="15 16" key="1">
    <citation type="journal article" date="2021" name="Commun. Biol.">
        <title>The genome of Shorea leprosula (Dipterocarpaceae) highlights the ecological relevance of drought in aseasonal tropical rainforests.</title>
        <authorList>
            <person name="Ng K.K.S."/>
            <person name="Kobayashi M.J."/>
            <person name="Fawcett J.A."/>
            <person name="Hatakeyama M."/>
            <person name="Paape T."/>
            <person name="Ng C.H."/>
            <person name="Ang C.C."/>
            <person name="Tnah L.H."/>
            <person name="Lee C.T."/>
            <person name="Nishiyama T."/>
            <person name="Sese J."/>
            <person name="O'Brien M.J."/>
            <person name="Copetti D."/>
            <person name="Mohd Noor M.I."/>
            <person name="Ong R.C."/>
            <person name="Putra M."/>
            <person name="Sireger I.Z."/>
            <person name="Indrioko S."/>
            <person name="Kosugi Y."/>
            <person name="Izuno A."/>
            <person name="Isagi Y."/>
            <person name="Lee S.L."/>
            <person name="Shimizu K.K."/>
        </authorList>
    </citation>
    <scope>NUCLEOTIDE SEQUENCE [LARGE SCALE GENOMIC DNA]</scope>
    <source>
        <strain evidence="15">214</strain>
    </source>
</reference>
<comment type="similarity">
    <text evidence="2 9 10">Belongs to the peptidase S8 family.</text>
</comment>
<dbReference type="CDD" id="cd04852">
    <property type="entry name" value="Peptidases_S8_3"/>
    <property type="match status" value="1"/>
</dbReference>
<dbReference type="InterPro" id="IPR037045">
    <property type="entry name" value="S8pro/Inhibitor_I9_sf"/>
</dbReference>
<evidence type="ECO:0008006" key="17">
    <source>
        <dbReference type="Google" id="ProtNLM"/>
    </source>
</evidence>
<keyword evidence="16" id="KW-1185">Reference proteome</keyword>
<keyword evidence="5 9" id="KW-0378">Hydrolase</keyword>
<evidence type="ECO:0000256" key="3">
    <source>
        <dbReference type="ARBA" id="ARBA00022670"/>
    </source>
</evidence>
<dbReference type="InterPro" id="IPR034197">
    <property type="entry name" value="Peptidases_S8_3"/>
</dbReference>
<dbReference type="Pfam" id="PF17766">
    <property type="entry name" value="fn3_6"/>
    <property type="match status" value="1"/>
</dbReference>
<dbReference type="InterPro" id="IPR036852">
    <property type="entry name" value="Peptidase_S8/S53_dom_sf"/>
</dbReference>
<evidence type="ECO:0000259" key="14">
    <source>
        <dbReference type="Pfam" id="PF17766"/>
    </source>
</evidence>
<dbReference type="Pfam" id="PF05922">
    <property type="entry name" value="Inhibitor_I9"/>
    <property type="match status" value="1"/>
</dbReference>
<dbReference type="InterPro" id="IPR041469">
    <property type="entry name" value="Subtilisin-like_FN3"/>
</dbReference>
<dbReference type="InterPro" id="IPR023827">
    <property type="entry name" value="Peptidase_S8_Asp-AS"/>
</dbReference>
<evidence type="ECO:0000256" key="2">
    <source>
        <dbReference type="ARBA" id="ARBA00011073"/>
    </source>
</evidence>
<dbReference type="GO" id="GO:0004252">
    <property type="term" value="F:serine-type endopeptidase activity"/>
    <property type="evidence" value="ECO:0007669"/>
    <property type="project" value="UniProtKB-UniRule"/>
</dbReference>
<keyword evidence="4" id="KW-0732">Signal</keyword>
<dbReference type="SUPFAM" id="SSF52743">
    <property type="entry name" value="Subtilisin-like"/>
    <property type="match status" value="1"/>
</dbReference>
<evidence type="ECO:0000256" key="5">
    <source>
        <dbReference type="ARBA" id="ARBA00022801"/>
    </source>
</evidence>
<dbReference type="CDD" id="cd02120">
    <property type="entry name" value="PA_subtilisin_like"/>
    <property type="match status" value="1"/>
</dbReference>
<dbReference type="Gene3D" id="3.30.70.80">
    <property type="entry name" value="Peptidase S8 propeptide/proteinase inhibitor I9"/>
    <property type="match status" value="1"/>
</dbReference>
<evidence type="ECO:0000256" key="8">
    <source>
        <dbReference type="PIRSR" id="PIRSR615500-1"/>
    </source>
</evidence>
<dbReference type="Gene3D" id="2.60.40.2310">
    <property type="match status" value="1"/>
</dbReference>
<feature type="region of interest" description="Disordered" evidence="11">
    <location>
        <begin position="1"/>
        <end position="30"/>
    </location>
</feature>
<evidence type="ECO:0000256" key="6">
    <source>
        <dbReference type="ARBA" id="ARBA00022825"/>
    </source>
</evidence>
<dbReference type="PROSITE" id="PS51892">
    <property type="entry name" value="SUBTILASE"/>
    <property type="match status" value="1"/>
</dbReference>
<dbReference type="Gene3D" id="3.40.50.200">
    <property type="entry name" value="Peptidase S8/S53 domain"/>
    <property type="match status" value="1"/>
</dbReference>
<dbReference type="Proteomes" id="UP001054252">
    <property type="component" value="Unassembled WGS sequence"/>
</dbReference>
<dbReference type="PROSITE" id="PS00138">
    <property type="entry name" value="SUBTILASE_SER"/>
    <property type="match status" value="1"/>
</dbReference>
<evidence type="ECO:0000259" key="13">
    <source>
        <dbReference type="Pfam" id="PF05922"/>
    </source>
</evidence>
<dbReference type="AlphaFoldDB" id="A0AAV5IQ23"/>
<keyword evidence="3 9" id="KW-0645">Protease</keyword>
<evidence type="ECO:0000313" key="16">
    <source>
        <dbReference type="Proteomes" id="UP001054252"/>
    </source>
</evidence>
<feature type="domain" description="Inhibitor I9" evidence="13">
    <location>
        <begin position="31"/>
        <end position="93"/>
    </location>
</feature>
<dbReference type="InterPro" id="IPR000209">
    <property type="entry name" value="Peptidase_S8/S53_dom"/>
</dbReference>
<dbReference type="InterPro" id="IPR023828">
    <property type="entry name" value="Peptidase_S8_Ser-AS"/>
</dbReference>
<feature type="domain" description="Subtilisin-like protease fibronectin type-III" evidence="14">
    <location>
        <begin position="687"/>
        <end position="781"/>
    </location>
</feature>
<dbReference type="PRINTS" id="PR00723">
    <property type="entry name" value="SUBTILISIN"/>
</dbReference>
<keyword evidence="7" id="KW-0325">Glycoprotein</keyword>
<dbReference type="GO" id="GO:0006508">
    <property type="term" value="P:proteolysis"/>
    <property type="evidence" value="ECO:0007669"/>
    <property type="project" value="UniProtKB-KW"/>
</dbReference>
<evidence type="ECO:0000256" key="1">
    <source>
        <dbReference type="ARBA" id="ARBA00004613"/>
    </source>
</evidence>
<evidence type="ECO:0000256" key="10">
    <source>
        <dbReference type="RuleBase" id="RU003355"/>
    </source>
</evidence>
<dbReference type="PANTHER" id="PTHR10795">
    <property type="entry name" value="PROPROTEIN CONVERTASE SUBTILISIN/KEXIN"/>
    <property type="match status" value="1"/>
</dbReference>
<keyword evidence="6 9" id="KW-0720">Serine protease</keyword>
<feature type="active site" description="Charge relay system" evidence="8 9">
    <location>
        <position position="570"/>
    </location>
</feature>
<dbReference type="GO" id="GO:0005576">
    <property type="term" value="C:extracellular region"/>
    <property type="evidence" value="ECO:0007669"/>
    <property type="project" value="UniProtKB-SubCell"/>
</dbReference>
<name>A0AAV5IQ23_9ROSI</name>
<accession>A0AAV5IQ23</accession>
<evidence type="ECO:0000313" key="15">
    <source>
        <dbReference type="EMBL" id="GKV01964.1"/>
    </source>
</evidence>
<dbReference type="Pfam" id="PF00082">
    <property type="entry name" value="Peptidase_S8"/>
    <property type="match status" value="1"/>
</dbReference>
<evidence type="ECO:0000256" key="11">
    <source>
        <dbReference type="SAM" id="MobiDB-lite"/>
    </source>
</evidence>
<proteinExistence type="inferred from homology"/>
<evidence type="ECO:0000256" key="4">
    <source>
        <dbReference type="ARBA" id="ARBA00022729"/>
    </source>
</evidence>
<gene>
    <name evidence="15" type="ORF">SLEP1_g14466</name>
</gene>
<feature type="domain" description="Peptidase S8/S53" evidence="12">
    <location>
        <begin position="120"/>
        <end position="607"/>
    </location>
</feature>
<evidence type="ECO:0000256" key="7">
    <source>
        <dbReference type="ARBA" id="ARBA00023180"/>
    </source>
</evidence>
<comment type="caution">
    <text evidence="15">The sequence shown here is derived from an EMBL/GenBank/DDBJ whole genome shotgun (WGS) entry which is preliminary data.</text>
</comment>
<feature type="active site" description="Charge relay system" evidence="8 9">
    <location>
        <position position="129"/>
    </location>
</feature>
<feature type="active site" description="Charge relay system" evidence="8 9">
    <location>
        <position position="204"/>
    </location>
</feature>
<dbReference type="InterPro" id="IPR045051">
    <property type="entry name" value="SBT"/>
</dbReference>
<dbReference type="InterPro" id="IPR010259">
    <property type="entry name" value="S8pro/Inhibitor_I9"/>
</dbReference>
<comment type="subcellular location">
    <subcellularLocation>
        <location evidence="1">Secreted</location>
    </subcellularLocation>
</comment>
<dbReference type="PROSITE" id="PS00136">
    <property type="entry name" value="SUBTILASE_ASP"/>
    <property type="match status" value="1"/>
</dbReference>
<sequence>MEGEPVAFHGAIQPHQEGKRLDPNSEVSKAHAKSLVDSHDRVLQNTLETGSYSKLYSFKYILNGFAVHTTPSQAKKLKGFPGVKSVETDRATKMMTTYTPQFLGLPDGVWTQEGGDRNAGEGIVIGFVDTGINPSHPSFAYDPREPFSSNISRFSGACEAGPQFPPSSCNDKIVCARFFSAGAQAATQLNASVDILSPFDAVGHGSHVAATAAGNAGVPVMVNDFFYGRASGMAPRARIAVYKAIYPTIGTLADVVAAIDQASTDGVDIINLSVGPEEPPEDSVTFLGIFDIAMLFARRAGILVVQAAGNQGPGPSTVVAYSPWAVAVAASTTDRIYPASLLLPNGLSIPGVGLSASSSGSGSSSFYKLVMAKDALQPNGTFPWTPQYVEECQYPEALDPAVVRGSIVVCSFSAGFFNQTSSLTAIVDTARTLEFMGFVLVANPTYGNFIAQPIPLSVSGVLIPKVADAKIVLQYYEQQTIRDGRGFVTYFGARAAIGDGRIASFSGQAPVVARFSSRGPDFIDSNRSPTDVLKPDILAPGHEIWAAWSPISALEPILTGYDFALLSGTSMATPHVVGIAALIKQKHPSWTPSMVASAISTTATQYDNTGEMIMAEGLEIGSLFPSTYFDSGAGFVSPSRAMDPGLVLNSEFEDYIGFLCSMPEIDRAAIRVATGVWCGQALSHPANLNLPSVTVSALTRSLTLRRSFRNVGGKPETYVCSVIWPNGTTVDLFPPSFTIASDGTQDLYIEINVTLARNEFSFGLIVLTGSLNHILRMPLSINPVSIY</sequence>
<dbReference type="Gene3D" id="3.50.30.30">
    <property type="match status" value="1"/>
</dbReference>
<dbReference type="InterPro" id="IPR015500">
    <property type="entry name" value="Peptidase_S8_subtilisin-rel"/>
</dbReference>
<protein>
    <recommendedName>
        <fullName evidence="17">Subtilisin-like protease SBT2.4</fullName>
    </recommendedName>
</protein>
<evidence type="ECO:0000256" key="9">
    <source>
        <dbReference type="PROSITE-ProRule" id="PRU01240"/>
    </source>
</evidence>
<dbReference type="EMBL" id="BPVZ01000018">
    <property type="protein sequence ID" value="GKV01964.1"/>
    <property type="molecule type" value="Genomic_DNA"/>
</dbReference>
<evidence type="ECO:0000259" key="12">
    <source>
        <dbReference type="Pfam" id="PF00082"/>
    </source>
</evidence>